<feature type="domain" description="Amidase" evidence="3">
    <location>
        <begin position="23"/>
        <end position="426"/>
    </location>
</feature>
<accession>A0A2T0M051</accession>
<gene>
    <name evidence="4" type="ORF">B0I33_10233</name>
</gene>
<dbReference type="EMBL" id="PVNH01000002">
    <property type="protein sequence ID" value="PRX49920.1"/>
    <property type="molecule type" value="Genomic_DNA"/>
</dbReference>
<dbReference type="InterPro" id="IPR000120">
    <property type="entry name" value="Amidase"/>
</dbReference>
<comment type="caution">
    <text evidence="4">The sequence shown here is derived from an EMBL/GenBank/DDBJ whole genome shotgun (WGS) entry which is preliminary data.</text>
</comment>
<comment type="similarity">
    <text evidence="1">Belongs to the amidase family.</text>
</comment>
<dbReference type="InterPro" id="IPR023631">
    <property type="entry name" value="Amidase_dom"/>
</dbReference>
<evidence type="ECO:0000313" key="4">
    <source>
        <dbReference type="EMBL" id="PRX49920.1"/>
    </source>
</evidence>
<dbReference type="AlphaFoldDB" id="A0A2T0M051"/>
<dbReference type="SUPFAM" id="SSF75304">
    <property type="entry name" value="Amidase signature (AS) enzymes"/>
    <property type="match status" value="1"/>
</dbReference>
<feature type="region of interest" description="Disordered" evidence="2">
    <location>
        <begin position="1"/>
        <end position="24"/>
    </location>
</feature>
<dbReference type="InterPro" id="IPR036928">
    <property type="entry name" value="AS_sf"/>
</dbReference>
<sequence length="439" mass="46104">MTRTATEIAGAVRRGEIDPAEPTEEALTRIEAADGIVGAFRRVRSREALSEAERLRDRPDLARLPLAGVPVAVKDVVEVEGERVAWGSRGSDPRPATADHDVVRRLRAAGAVIVGITHVPELCVWPMTDVPGVVTRNPRQPSYVAGGSSGGSAAAVAAGLVPLAHGTDGLGSVRLPAAMCGLVGIKPGRGVVTDPAERHWYGMSAHGAFGTTAGDTALLLAVLAERPELADVREPASLRVAVSTQVPLTRAPVPRRLKAAAERAAELLGGAGHRVGPATPDYGTMPLALLARWVAGPAEQAEADGFDRTKLQRRTRTHLRLGAAVRRRGLVRESTAEEWTRRAESFFATHDVLVTPTLATRPPKARSWHESPWAANAAPSVSLAGFAGMWNLAGFPAISVPFGRFPDGLPIGVQLVAPPGGEPTLLGLAATLERLTAGE</sequence>
<dbReference type="Pfam" id="PF01425">
    <property type="entry name" value="Amidase"/>
    <property type="match status" value="1"/>
</dbReference>
<dbReference type="RefSeq" id="WP_106177066.1">
    <property type="nucleotide sequence ID" value="NZ_PVNH01000002.1"/>
</dbReference>
<proteinExistence type="inferred from homology"/>
<keyword evidence="5" id="KW-1185">Reference proteome</keyword>
<dbReference type="Proteomes" id="UP000238362">
    <property type="component" value="Unassembled WGS sequence"/>
</dbReference>
<name>A0A2T0M051_9PSEU</name>
<organism evidence="4 5">
    <name type="scientific">Prauserella shujinwangii</name>
    <dbReference type="NCBI Taxonomy" id="1453103"/>
    <lineage>
        <taxon>Bacteria</taxon>
        <taxon>Bacillati</taxon>
        <taxon>Actinomycetota</taxon>
        <taxon>Actinomycetes</taxon>
        <taxon>Pseudonocardiales</taxon>
        <taxon>Pseudonocardiaceae</taxon>
        <taxon>Prauserella</taxon>
    </lineage>
</organism>
<dbReference type="PANTHER" id="PTHR11895">
    <property type="entry name" value="TRANSAMIDASE"/>
    <property type="match status" value="1"/>
</dbReference>
<dbReference type="PANTHER" id="PTHR11895:SF7">
    <property type="entry name" value="GLUTAMYL-TRNA(GLN) AMIDOTRANSFERASE SUBUNIT A, MITOCHONDRIAL"/>
    <property type="match status" value="1"/>
</dbReference>
<protein>
    <submittedName>
        <fullName evidence="4">Amidase</fullName>
    </submittedName>
</protein>
<dbReference type="OrthoDB" id="182039at2"/>
<evidence type="ECO:0000256" key="1">
    <source>
        <dbReference type="ARBA" id="ARBA00009199"/>
    </source>
</evidence>
<reference evidence="4 5" key="1">
    <citation type="submission" date="2018-03" db="EMBL/GenBank/DDBJ databases">
        <title>Genomic Encyclopedia of Type Strains, Phase III (KMG-III): the genomes of soil and plant-associated and newly described type strains.</title>
        <authorList>
            <person name="Whitman W."/>
        </authorList>
    </citation>
    <scope>NUCLEOTIDE SEQUENCE [LARGE SCALE GENOMIC DNA]</scope>
    <source>
        <strain evidence="4 5">CGMCC 4.7125</strain>
    </source>
</reference>
<evidence type="ECO:0000313" key="5">
    <source>
        <dbReference type="Proteomes" id="UP000238362"/>
    </source>
</evidence>
<evidence type="ECO:0000259" key="3">
    <source>
        <dbReference type="Pfam" id="PF01425"/>
    </source>
</evidence>
<dbReference type="Gene3D" id="3.90.1300.10">
    <property type="entry name" value="Amidase signature (AS) domain"/>
    <property type="match status" value="1"/>
</dbReference>
<evidence type="ECO:0000256" key="2">
    <source>
        <dbReference type="SAM" id="MobiDB-lite"/>
    </source>
</evidence>
<dbReference type="GO" id="GO:0003824">
    <property type="term" value="F:catalytic activity"/>
    <property type="evidence" value="ECO:0007669"/>
    <property type="project" value="InterPro"/>
</dbReference>